<reference evidence="3 6" key="2">
    <citation type="journal article" date="2019" name="Syst. Appl. Microbiol.">
        <title>Characterization of Bifidobacterium species in feaces of the Egyptian fruit bat: Description of B. vespertilionis sp. nov. and B. rousetti sp. nov.</title>
        <authorList>
            <person name="Modesto M."/>
            <person name="Satti M."/>
            <person name="Watanabe K."/>
            <person name="Puglisi E."/>
            <person name="Morelli L."/>
            <person name="Huang C.-H."/>
            <person name="Liou J.-S."/>
            <person name="Miyashita M."/>
            <person name="Tamura T."/>
            <person name="Saito S."/>
            <person name="Mori K."/>
            <person name="Huang L."/>
            <person name="Sciavilla P."/>
            <person name="Sandri C."/>
            <person name="Spiezio C."/>
            <person name="Vitali F."/>
            <person name="Cavalieri D."/>
            <person name="Perpetuini G."/>
            <person name="Tofalo R."/>
            <person name="Bonetti A."/>
            <person name="Arita M."/>
            <person name="Mattarelli P."/>
        </authorList>
    </citation>
    <scope>NUCLEOTIDE SEQUENCE [LARGE SCALE GENOMIC DNA]</scope>
    <source>
        <strain evidence="3 6">RST7</strain>
    </source>
</reference>
<accession>A0A261FH43</accession>
<sequence>MTWNPFKRSEDKEKAEQTPEETPQSNGKKNRPTPKMKDAQAAKIRPLVPKDRKASNRAARQKMRAKQDAEYDAMKTGDLNHMPKSERIDYRIYIRDYVDARWNLAEFMMPFVIIMLFCSIFVTSMYPQLTLWLMVIMYAYFIVAIIDIAVMWRGLKKKLIAKYGEKSVAKGTRSGSYAWSRAMQMRRWRLPRPRTQKRGQWPN</sequence>
<dbReference type="AlphaFoldDB" id="A0A261FH43"/>
<keyword evidence="5" id="KW-1185">Reference proteome</keyword>
<dbReference type="Proteomes" id="UP000216444">
    <property type="component" value="Unassembled WGS sequence"/>
</dbReference>
<feature type="compositionally biased region" description="Basic and acidic residues" evidence="1">
    <location>
        <begin position="7"/>
        <end position="17"/>
    </location>
</feature>
<keyword evidence="2" id="KW-0812">Transmembrane</keyword>
<dbReference type="RefSeq" id="WP_094662627.1">
    <property type="nucleotide sequence ID" value="NZ_MWWV01000004.1"/>
</dbReference>
<name>A0A261FH43_9BIFI</name>
<dbReference type="InterPro" id="IPR021403">
    <property type="entry name" value="DUF3043"/>
</dbReference>
<protein>
    <submittedName>
        <fullName evidence="3">DUF3043 domain-containing protein</fullName>
    </submittedName>
</protein>
<comment type="caution">
    <text evidence="4">The sequence shown here is derived from an EMBL/GenBank/DDBJ whole genome shotgun (WGS) entry which is preliminary data.</text>
</comment>
<proteinExistence type="predicted"/>
<feature type="transmembrane region" description="Helical" evidence="2">
    <location>
        <begin position="132"/>
        <end position="152"/>
    </location>
</feature>
<dbReference type="Pfam" id="PF11241">
    <property type="entry name" value="DUF3043"/>
    <property type="match status" value="1"/>
</dbReference>
<evidence type="ECO:0000313" key="4">
    <source>
        <dbReference type="EMBL" id="OZG58283.1"/>
    </source>
</evidence>
<feature type="region of interest" description="Disordered" evidence="1">
    <location>
        <begin position="1"/>
        <end position="67"/>
    </location>
</feature>
<evidence type="ECO:0000313" key="6">
    <source>
        <dbReference type="Proteomes" id="UP000412028"/>
    </source>
</evidence>
<evidence type="ECO:0000256" key="2">
    <source>
        <dbReference type="SAM" id="Phobius"/>
    </source>
</evidence>
<evidence type="ECO:0000313" key="3">
    <source>
        <dbReference type="EMBL" id="KAA8830213.1"/>
    </source>
</evidence>
<gene>
    <name evidence="4" type="ORF">BTIS_0652</name>
    <name evidence="3" type="ORF">EMO89_06025</name>
</gene>
<dbReference type="EMBL" id="MWWV01000004">
    <property type="protein sequence ID" value="OZG58283.1"/>
    <property type="molecule type" value="Genomic_DNA"/>
</dbReference>
<organism evidence="4 5">
    <name type="scientific">Bifidobacterium tissieri</name>
    <dbReference type="NCBI Taxonomy" id="1630162"/>
    <lineage>
        <taxon>Bacteria</taxon>
        <taxon>Bacillati</taxon>
        <taxon>Actinomycetota</taxon>
        <taxon>Actinomycetes</taxon>
        <taxon>Bifidobacteriales</taxon>
        <taxon>Bifidobacteriaceae</taxon>
        <taxon>Bifidobacterium</taxon>
    </lineage>
</organism>
<evidence type="ECO:0000256" key="1">
    <source>
        <dbReference type="SAM" id="MobiDB-lite"/>
    </source>
</evidence>
<dbReference type="OrthoDB" id="5194448at2"/>
<keyword evidence="2" id="KW-0472">Membrane</keyword>
<keyword evidence="2" id="KW-1133">Transmembrane helix</keyword>
<evidence type="ECO:0000313" key="5">
    <source>
        <dbReference type="Proteomes" id="UP000216444"/>
    </source>
</evidence>
<reference evidence="4 5" key="1">
    <citation type="journal article" date="2017" name="BMC Genomics">
        <title>Comparative genomic and phylogenomic analyses of the Bifidobacteriaceae family.</title>
        <authorList>
            <person name="Lugli G.A."/>
            <person name="Milani C."/>
            <person name="Turroni F."/>
            <person name="Duranti S."/>
            <person name="Mancabelli L."/>
            <person name="Mangifesta M."/>
            <person name="Ferrario C."/>
            <person name="Modesto M."/>
            <person name="Mattarelli P."/>
            <person name="Jiri K."/>
            <person name="van Sinderen D."/>
            <person name="Ventura M."/>
        </authorList>
    </citation>
    <scope>NUCLEOTIDE SEQUENCE [LARGE SCALE GENOMIC DNA]</scope>
    <source>
        <strain evidence="4 5">DSM 100201</strain>
    </source>
</reference>
<dbReference type="EMBL" id="RZUI01000006">
    <property type="protein sequence ID" value="KAA8830213.1"/>
    <property type="molecule type" value="Genomic_DNA"/>
</dbReference>
<dbReference type="Proteomes" id="UP000412028">
    <property type="component" value="Unassembled WGS sequence"/>
</dbReference>
<feature type="transmembrane region" description="Helical" evidence="2">
    <location>
        <begin position="107"/>
        <end position="126"/>
    </location>
</feature>